<feature type="region of interest" description="Disordered" evidence="10">
    <location>
        <begin position="1"/>
        <end position="83"/>
    </location>
</feature>
<dbReference type="InterPro" id="IPR044878">
    <property type="entry name" value="UbiA_sf"/>
</dbReference>
<feature type="transmembrane region" description="Helical" evidence="8">
    <location>
        <begin position="291"/>
        <end position="311"/>
    </location>
</feature>
<dbReference type="RefSeq" id="WP_151755955.1">
    <property type="nucleotide sequence ID" value="NZ_BKZW01000001.1"/>
</dbReference>
<comment type="subcellular location">
    <subcellularLocation>
        <location evidence="8">Cell membrane</location>
        <topology evidence="8">Multi-pass membrane protein</topology>
    </subcellularLocation>
    <subcellularLocation>
        <location evidence="1">Membrane</location>
        <topology evidence="1">Multi-pass membrane protein</topology>
    </subcellularLocation>
</comment>
<feature type="transmembrane region" description="Helical" evidence="8">
    <location>
        <begin position="390"/>
        <end position="410"/>
    </location>
</feature>
<evidence type="ECO:0000256" key="3">
    <source>
        <dbReference type="ARBA" id="ARBA00022475"/>
    </source>
</evidence>
<dbReference type="UniPathway" id="UPA00079">
    <property type="reaction ID" value="UER00168"/>
</dbReference>
<evidence type="ECO:0000256" key="7">
    <source>
        <dbReference type="ARBA" id="ARBA00023136"/>
    </source>
</evidence>
<dbReference type="GO" id="GO:0042371">
    <property type="term" value="P:vitamin K biosynthetic process"/>
    <property type="evidence" value="ECO:0007669"/>
    <property type="project" value="TreeGrafter"/>
</dbReference>
<keyword evidence="4 8" id="KW-0808">Transferase</keyword>
<dbReference type="CDD" id="cd13962">
    <property type="entry name" value="PT_UbiA_UBIAD1"/>
    <property type="match status" value="1"/>
</dbReference>
<keyword evidence="6 8" id="KW-1133">Transmembrane helix</keyword>
<dbReference type="InterPro" id="IPR000537">
    <property type="entry name" value="UbiA_prenyltransferase"/>
</dbReference>
<dbReference type="EMBL" id="BKZW01000001">
    <property type="protein sequence ID" value="GER88018.1"/>
    <property type="molecule type" value="Genomic_DNA"/>
</dbReference>
<comment type="catalytic activity">
    <reaction evidence="8">
        <text>an all-trans-polyprenyl diphosphate + 1,4-dihydroxy-2-naphthoate + H(+) = a 2-demethylmenaquinol + CO2 + diphosphate</text>
        <dbReference type="Rhea" id="RHEA:26478"/>
        <dbReference type="Rhea" id="RHEA-COMP:9563"/>
        <dbReference type="Rhea" id="RHEA-COMP:9564"/>
        <dbReference type="ChEBI" id="CHEBI:11173"/>
        <dbReference type="ChEBI" id="CHEBI:15378"/>
        <dbReference type="ChEBI" id="CHEBI:16526"/>
        <dbReference type="ChEBI" id="CHEBI:33019"/>
        <dbReference type="ChEBI" id="CHEBI:55437"/>
        <dbReference type="ChEBI" id="CHEBI:58914"/>
        <dbReference type="EC" id="2.5.1.74"/>
    </reaction>
</comment>
<dbReference type="PANTHER" id="PTHR13929:SF0">
    <property type="entry name" value="UBIA PRENYLTRANSFERASE DOMAIN-CONTAINING PROTEIN 1"/>
    <property type="match status" value="1"/>
</dbReference>
<dbReference type="InterPro" id="IPR026046">
    <property type="entry name" value="UBIAD1"/>
</dbReference>
<reference evidence="11 12" key="1">
    <citation type="submission" date="2019-10" db="EMBL/GenBank/DDBJ databases">
        <title>Dictyobacter vulcani sp. nov., within the class Ktedonobacteria, isolated from soil of volcanic Mt. Zao.</title>
        <authorList>
            <person name="Zheng Y."/>
            <person name="Wang C.M."/>
            <person name="Sakai Y."/>
            <person name="Abe K."/>
            <person name="Yokota A."/>
            <person name="Yabe S."/>
        </authorList>
    </citation>
    <scope>NUCLEOTIDE SEQUENCE [LARGE SCALE GENOMIC DNA]</scope>
    <source>
        <strain evidence="11 12">W12</strain>
    </source>
</reference>
<dbReference type="Proteomes" id="UP000326912">
    <property type="component" value="Unassembled WGS sequence"/>
</dbReference>
<evidence type="ECO:0000256" key="6">
    <source>
        <dbReference type="ARBA" id="ARBA00022989"/>
    </source>
</evidence>
<dbReference type="GO" id="GO:0009234">
    <property type="term" value="P:menaquinone biosynthetic process"/>
    <property type="evidence" value="ECO:0007669"/>
    <property type="project" value="UniProtKB-UniRule"/>
</dbReference>
<gene>
    <name evidence="8" type="primary">menA</name>
    <name evidence="11" type="ORF">KDW_21800</name>
</gene>
<feature type="compositionally biased region" description="Basic and acidic residues" evidence="10">
    <location>
        <begin position="38"/>
        <end position="51"/>
    </location>
</feature>
<dbReference type="InterPro" id="IPR004657">
    <property type="entry name" value="MenA"/>
</dbReference>
<dbReference type="Pfam" id="PF01040">
    <property type="entry name" value="UbiA"/>
    <property type="match status" value="1"/>
</dbReference>
<keyword evidence="7 8" id="KW-0472">Membrane</keyword>
<feature type="transmembrane region" description="Helical" evidence="8">
    <location>
        <begin position="317"/>
        <end position="338"/>
    </location>
</feature>
<evidence type="ECO:0000256" key="9">
    <source>
        <dbReference type="NCBIfam" id="TIGR00751"/>
    </source>
</evidence>
<comment type="caution">
    <text evidence="11">The sequence shown here is derived from an EMBL/GenBank/DDBJ whole genome shotgun (WGS) entry which is preliminary data.</text>
</comment>
<feature type="transmembrane region" description="Helical" evidence="8">
    <location>
        <begin position="187"/>
        <end position="207"/>
    </location>
</feature>
<evidence type="ECO:0000256" key="10">
    <source>
        <dbReference type="SAM" id="MobiDB-lite"/>
    </source>
</evidence>
<organism evidence="11 12">
    <name type="scientific">Dictyobacter vulcani</name>
    <dbReference type="NCBI Taxonomy" id="2607529"/>
    <lineage>
        <taxon>Bacteria</taxon>
        <taxon>Bacillati</taxon>
        <taxon>Chloroflexota</taxon>
        <taxon>Ktedonobacteria</taxon>
        <taxon>Ktedonobacterales</taxon>
        <taxon>Dictyobacteraceae</taxon>
        <taxon>Dictyobacter</taxon>
    </lineage>
</organism>
<dbReference type="GO" id="GO:0005886">
    <property type="term" value="C:plasma membrane"/>
    <property type="evidence" value="ECO:0007669"/>
    <property type="project" value="UniProtKB-SubCell"/>
</dbReference>
<evidence type="ECO:0000256" key="1">
    <source>
        <dbReference type="ARBA" id="ARBA00004141"/>
    </source>
</evidence>
<protein>
    <recommendedName>
        <fullName evidence="8 9">1,4-dihydroxy-2-naphthoate octaprenyltransferase</fullName>
        <shortName evidence="8">DHNA-octaprenyltransferase</shortName>
        <ecNumber evidence="8 9">2.5.1.74</ecNumber>
    </recommendedName>
</protein>
<dbReference type="EC" id="2.5.1.74" evidence="8 9"/>
<comment type="similarity">
    <text evidence="8">Belongs to the MenA family. Type 1 subfamily.</text>
</comment>
<dbReference type="AlphaFoldDB" id="A0A5J4KF63"/>
<dbReference type="GO" id="GO:0046428">
    <property type="term" value="F:1,4-dihydroxy-2-naphthoate polyprenyltransferase activity"/>
    <property type="evidence" value="ECO:0007669"/>
    <property type="project" value="UniProtKB-UniRule"/>
</dbReference>
<name>A0A5J4KF63_9CHLR</name>
<dbReference type="PANTHER" id="PTHR13929">
    <property type="entry name" value="1,4-DIHYDROXY-2-NAPHTHOATE OCTAPRENYLTRANSFERASE"/>
    <property type="match status" value="1"/>
</dbReference>
<evidence type="ECO:0000256" key="8">
    <source>
        <dbReference type="HAMAP-Rule" id="MF_01937"/>
    </source>
</evidence>
<comment type="pathway">
    <text evidence="8">Quinol/quinone metabolism; menaquinone biosynthesis; menaquinol from 1,4-dihydroxy-2-naphthoate: step 1/2.</text>
</comment>
<dbReference type="HAMAP" id="MF_01937">
    <property type="entry name" value="MenA_1"/>
    <property type="match status" value="1"/>
</dbReference>
<feature type="transmembrane region" description="Helical" evidence="8">
    <location>
        <begin position="431"/>
        <end position="452"/>
    </location>
</feature>
<accession>A0A5J4KF63</accession>
<evidence type="ECO:0000256" key="2">
    <source>
        <dbReference type="ARBA" id="ARBA00022428"/>
    </source>
</evidence>
<feature type="transmembrane region" description="Helical" evidence="8">
    <location>
        <begin position="262"/>
        <end position="279"/>
    </location>
</feature>
<feature type="compositionally biased region" description="Polar residues" evidence="10">
    <location>
        <begin position="56"/>
        <end position="72"/>
    </location>
</feature>
<dbReference type="NCBIfam" id="TIGR00751">
    <property type="entry name" value="menA"/>
    <property type="match status" value="1"/>
</dbReference>
<feature type="compositionally biased region" description="Polar residues" evidence="10">
    <location>
        <begin position="1"/>
        <end position="10"/>
    </location>
</feature>
<keyword evidence="5 8" id="KW-0812">Transmembrane</keyword>
<feature type="transmembrane region" description="Helical" evidence="8">
    <location>
        <begin position="156"/>
        <end position="175"/>
    </location>
</feature>
<evidence type="ECO:0000256" key="4">
    <source>
        <dbReference type="ARBA" id="ARBA00022679"/>
    </source>
</evidence>
<keyword evidence="2 8" id="KW-0474">Menaquinone biosynthesis</keyword>
<feature type="transmembrane region" description="Helical" evidence="8">
    <location>
        <begin position="366"/>
        <end position="384"/>
    </location>
</feature>
<sequence>MPNKETNMTDQDIIEELEPQDKYQTKKIPSIQVVDADPEPRRETPVEREQVEQENSEPTLNSSDSSTYTETQPEPPRRRQGAHVVRADAVQAEEVPTIPIGSLQTISTLEPEVSVHSVASMRAISMPSPLVVQPSEYRHGVNEWMEIWRDGIRLNYVRLSVMPVILGSALAWTQSITTATPLGHFDLIHFILAIIAVAILQIGAHLINDYYDYQRGIDTSNALGPGGIIQQGLVKPTRILIIGLTLLGIGAILGLVTALAGGPLVCLFGFIVVLSAYFFSATKKSLSSLGLGELIGFVVFGLLPVMGAYMIQTGGKLTITAFYYSLPLAFLAAGVIYANNMRDIEGDSHVGKKTLVSLIGLRWSRIAYSVLMLIPYLIVVLLGFPHGHPHFILLALWTLPTLVIAITGVMRTEISAGFHDVMRQSLKIFTLFTVFLIIGLIISALIPVAPLLPAHLISLK</sequence>
<evidence type="ECO:0000256" key="5">
    <source>
        <dbReference type="ARBA" id="ARBA00022692"/>
    </source>
</evidence>
<dbReference type="Gene3D" id="1.10.357.140">
    <property type="entry name" value="UbiA prenyltransferase"/>
    <property type="match status" value="1"/>
</dbReference>
<evidence type="ECO:0000313" key="11">
    <source>
        <dbReference type="EMBL" id="GER88018.1"/>
    </source>
</evidence>
<proteinExistence type="inferred from homology"/>
<feature type="transmembrane region" description="Helical" evidence="8">
    <location>
        <begin position="239"/>
        <end position="256"/>
    </location>
</feature>
<keyword evidence="12" id="KW-1185">Reference proteome</keyword>
<comment type="function">
    <text evidence="8">Conversion of 1,4-dihydroxy-2-naphthoate (DHNA) to demethylmenaquinone (DMK).</text>
</comment>
<keyword evidence="3 8" id="KW-1003">Cell membrane</keyword>
<evidence type="ECO:0000313" key="12">
    <source>
        <dbReference type="Proteomes" id="UP000326912"/>
    </source>
</evidence>